<protein>
    <submittedName>
        <fullName evidence="1">Uncharacterized protein</fullName>
    </submittedName>
</protein>
<evidence type="ECO:0000313" key="1">
    <source>
        <dbReference type="EMBL" id="NEA85346.1"/>
    </source>
</evidence>
<reference evidence="1" key="1">
    <citation type="submission" date="2020-01" db="EMBL/GenBank/DDBJ databases">
        <title>Insect and environment-associated Actinomycetes.</title>
        <authorList>
            <person name="Currrie C."/>
            <person name="Chevrette M."/>
            <person name="Carlson C."/>
            <person name="Stubbendieck R."/>
            <person name="Wendt-Pienkowski E."/>
        </authorList>
    </citation>
    <scope>NUCLEOTIDE SEQUENCE</scope>
    <source>
        <strain evidence="1">SID14436</strain>
    </source>
</reference>
<sequence length="99" mass="10738">MSLVRGGGGTTDGTSADVMHVIAPLRPNDERWNPSWNEALAGFQEEQATGEHLLMLTEKITGVAPEASWISEPLATVRVPSSRFSENPAAWGDPRVDHE</sequence>
<dbReference type="AlphaFoldDB" id="A0A6G3QPF7"/>
<name>A0A6G3QPF7_9ACTN</name>
<organism evidence="1">
    <name type="scientific">Streptomyces sp. SID14436</name>
    <dbReference type="NCBI Taxonomy" id="2706070"/>
    <lineage>
        <taxon>Bacteria</taxon>
        <taxon>Bacillati</taxon>
        <taxon>Actinomycetota</taxon>
        <taxon>Actinomycetes</taxon>
        <taxon>Kitasatosporales</taxon>
        <taxon>Streptomycetaceae</taxon>
        <taxon>Streptomyces</taxon>
    </lineage>
</organism>
<dbReference type="RefSeq" id="WP_164333710.1">
    <property type="nucleotide sequence ID" value="NZ_JAAGMD010000120.1"/>
</dbReference>
<dbReference type="EMBL" id="JAAGMD010000120">
    <property type="protein sequence ID" value="NEA85346.1"/>
    <property type="molecule type" value="Genomic_DNA"/>
</dbReference>
<proteinExistence type="predicted"/>
<comment type="caution">
    <text evidence="1">The sequence shown here is derived from an EMBL/GenBank/DDBJ whole genome shotgun (WGS) entry which is preliminary data.</text>
</comment>
<gene>
    <name evidence="1" type="ORF">G3I53_04590</name>
</gene>
<accession>A0A6G3QPF7</accession>